<evidence type="ECO:0000256" key="1">
    <source>
        <dbReference type="ARBA" id="ARBA00023015"/>
    </source>
</evidence>
<feature type="domain" description="HTH lacI-type" evidence="4">
    <location>
        <begin position="2"/>
        <end position="56"/>
    </location>
</feature>
<evidence type="ECO:0000313" key="6">
    <source>
        <dbReference type="Proteomes" id="UP000657421"/>
    </source>
</evidence>
<comment type="caution">
    <text evidence="5">The sequence shown here is derived from an EMBL/GenBank/DDBJ whole genome shotgun (WGS) entry which is preliminary data.</text>
</comment>
<evidence type="ECO:0000259" key="4">
    <source>
        <dbReference type="PROSITE" id="PS50932"/>
    </source>
</evidence>
<gene>
    <name evidence="5" type="ORF">H8716_03450</name>
</gene>
<keyword evidence="3" id="KW-0804">Transcription</keyword>
<dbReference type="EMBL" id="JACRSZ010000001">
    <property type="protein sequence ID" value="MBC8572149.1"/>
    <property type="molecule type" value="Genomic_DNA"/>
</dbReference>
<dbReference type="SUPFAM" id="SSF47413">
    <property type="entry name" value="lambda repressor-like DNA-binding domains"/>
    <property type="match status" value="1"/>
</dbReference>
<keyword evidence="6" id="KW-1185">Reference proteome</keyword>
<dbReference type="Gene3D" id="3.40.50.2300">
    <property type="match status" value="2"/>
</dbReference>
<dbReference type="GO" id="GO:0003677">
    <property type="term" value="F:DNA binding"/>
    <property type="evidence" value="ECO:0007669"/>
    <property type="project" value="UniProtKB-KW"/>
</dbReference>
<dbReference type="PROSITE" id="PS50932">
    <property type="entry name" value="HTH_LACI_2"/>
    <property type="match status" value="1"/>
</dbReference>
<dbReference type="RefSeq" id="WP_249307110.1">
    <property type="nucleotide sequence ID" value="NZ_JACRSZ010000001.1"/>
</dbReference>
<dbReference type="PANTHER" id="PTHR30146:SF109">
    <property type="entry name" value="HTH-TYPE TRANSCRIPTIONAL REGULATOR GALS"/>
    <property type="match status" value="1"/>
</dbReference>
<dbReference type="PANTHER" id="PTHR30146">
    <property type="entry name" value="LACI-RELATED TRANSCRIPTIONAL REPRESSOR"/>
    <property type="match status" value="1"/>
</dbReference>
<dbReference type="CDD" id="cd01392">
    <property type="entry name" value="HTH_LacI"/>
    <property type="match status" value="1"/>
</dbReference>
<proteinExistence type="predicted"/>
<dbReference type="Pfam" id="PF13377">
    <property type="entry name" value="Peripla_BP_3"/>
    <property type="match status" value="1"/>
</dbReference>
<dbReference type="CDD" id="cd06288">
    <property type="entry name" value="PBP1_sucrose_transcription_regulator"/>
    <property type="match status" value="1"/>
</dbReference>
<dbReference type="InterPro" id="IPR046335">
    <property type="entry name" value="LacI/GalR-like_sensor"/>
</dbReference>
<keyword evidence="2 5" id="KW-0238">DNA-binding</keyword>
<dbReference type="SMART" id="SM00354">
    <property type="entry name" value="HTH_LACI"/>
    <property type="match status" value="1"/>
</dbReference>
<evidence type="ECO:0000256" key="2">
    <source>
        <dbReference type="ARBA" id="ARBA00023125"/>
    </source>
</evidence>
<dbReference type="InterPro" id="IPR028082">
    <property type="entry name" value="Peripla_BP_I"/>
</dbReference>
<name>A0ABR7N6X1_9FIRM</name>
<dbReference type="Proteomes" id="UP000657421">
    <property type="component" value="Unassembled WGS sequence"/>
</dbReference>
<dbReference type="Pfam" id="PF00356">
    <property type="entry name" value="LacI"/>
    <property type="match status" value="1"/>
</dbReference>
<keyword evidence="1" id="KW-0805">Transcription regulation</keyword>
<protein>
    <submittedName>
        <fullName evidence="5">LacI family DNA-binding transcriptional regulator</fullName>
    </submittedName>
</protein>
<evidence type="ECO:0000256" key="3">
    <source>
        <dbReference type="ARBA" id="ARBA00023163"/>
    </source>
</evidence>
<sequence length="353" mass="40393">MPTIKEIAKASGVSVATVSNIINEKGKVSEETRIRVQKIIEEMNYTPNSVAKNLKTKNSRCIGVIAEDMTVFALPDIIDGITEYCEKEDYQILLVNLRLYKKFEDTYYRSDRYGDIVQREIQKLVAKQVEGIIYVAAHERLINVFPEQLPVPMVVAYGYTSHRGIPSVMVSDEQGARELVKYLISMGHRRIGVIAGKKYSMHTRSRLEGYQRALFEGNVLYDPDLVVYGDWERESGYRNTDYLIEKNVTAIFCMNDFMAGGAYDRLDERKLKVGRDIAVAGYDNREMAGYEKPPLTTMGLPLHDIGYRASEIILDMLKKEEKNTEEADIYYVDCKPYIRQSVNQLKTEKKEGV</sequence>
<dbReference type="InterPro" id="IPR010982">
    <property type="entry name" value="Lambda_DNA-bd_dom_sf"/>
</dbReference>
<dbReference type="SUPFAM" id="SSF53822">
    <property type="entry name" value="Periplasmic binding protein-like I"/>
    <property type="match status" value="1"/>
</dbReference>
<evidence type="ECO:0000313" key="5">
    <source>
        <dbReference type="EMBL" id="MBC8572149.1"/>
    </source>
</evidence>
<dbReference type="InterPro" id="IPR000843">
    <property type="entry name" value="HTH_LacI"/>
</dbReference>
<reference evidence="5 6" key="1">
    <citation type="submission" date="2020-08" db="EMBL/GenBank/DDBJ databases">
        <title>Genome public.</title>
        <authorList>
            <person name="Liu C."/>
            <person name="Sun Q."/>
        </authorList>
    </citation>
    <scope>NUCLEOTIDE SEQUENCE [LARGE SCALE GENOMIC DNA]</scope>
    <source>
        <strain evidence="5 6">NSJ-46</strain>
    </source>
</reference>
<accession>A0ABR7N6X1</accession>
<dbReference type="Gene3D" id="1.10.260.40">
    <property type="entry name" value="lambda repressor-like DNA-binding domains"/>
    <property type="match status" value="1"/>
</dbReference>
<organism evidence="5 6">
    <name type="scientific">Jingyaoa shaoxingensis</name>
    <dbReference type="NCBI Taxonomy" id="2763671"/>
    <lineage>
        <taxon>Bacteria</taxon>
        <taxon>Bacillati</taxon>
        <taxon>Bacillota</taxon>
        <taxon>Clostridia</taxon>
        <taxon>Lachnospirales</taxon>
        <taxon>Lachnospiraceae</taxon>
        <taxon>Jingyaoa</taxon>
    </lineage>
</organism>
<dbReference type="PROSITE" id="PS00356">
    <property type="entry name" value="HTH_LACI_1"/>
    <property type="match status" value="1"/>
</dbReference>